<organism evidence="2 3">
    <name type="scientific">Clytia hemisphaerica</name>
    <dbReference type="NCBI Taxonomy" id="252671"/>
    <lineage>
        <taxon>Eukaryota</taxon>
        <taxon>Metazoa</taxon>
        <taxon>Cnidaria</taxon>
        <taxon>Hydrozoa</taxon>
        <taxon>Hydroidolina</taxon>
        <taxon>Leptothecata</taxon>
        <taxon>Obeliida</taxon>
        <taxon>Clytiidae</taxon>
        <taxon>Clytia</taxon>
    </lineage>
</organism>
<feature type="chain" id="PRO_5029445696" evidence="1">
    <location>
        <begin position="18"/>
        <end position="248"/>
    </location>
</feature>
<dbReference type="InterPro" id="IPR011050">
    <property type="entry name" value="Pectin_lyase_fold/virulence"/>
</dbReference>
<dbReference type="AlphaFoldDB" id="A0A7M5X0Q6"/>
<dbReference type="RefSeq" id="XP_066934198.1">
    <property type="nucleotide sequence ID" value="XM_067078097.1"/>
</dbReference>
<name>A0A7M5X0Q6_9CNID</name>
<dbReference type="GeneID" id="136821854"/>
<proteinExistence type="predicted"/>
<keyword evidence="3" id="KW-1185">Reference proteome</keyword>
<dbReference type="Proteomes" id="UP000594262">
    <property type="component" value="Unplaced"/>
</dbReference>
<keyword evidence="1" id="KW-0732">Signal</keyword>
<evidence type="ECO:0000256" key="1">
    <source>
        <dbReference type="SAM" id="SignalP"/>
    </source>
</evidence>
<dbReference type="EnsemblMetazoa" id="CLYHEMT015819.1">
    <property type="protein sequence ID" value="CLYHEMP015819.1"/>
    <property type="gene ID" value="CLYHEMG015819"/>
</dbReference>
<protein>
    <submittedName>
        <fullName evidence="2">Uncharacterized protein</fullName>
    </submittedName>
</protein>
<dbReference type="SUPFAM" id="SSF51126">
    <property type="entry name" value="Pectin lyase-like"/>
    <property type="match status" value="1"/>
</dbReference>
<sequence>MYFRLAVLITLICLAFGDVIQKSDEGDVNVSQSVSAQDKEGCGSPTMPCKTLPYASRQCQTQYRSCSFVIDGGAEKGSYAYILNGNDSFSVVNMGIRVQAKAGGSTPVIVCNQTGRYDSCFNVNGRRISVDGFEFVSTSADGQLREETSSPSKDFVNSDAKPMLVFSGGQPGSSITNCQFHDVTINIETVTIISNWFMTGSQVKWQQYAPTTLQGCDFRGCNFQIEGGPPLNMNGTMMIQTTFNVTGE</sequence>
<evidence type="ECO:0000313" key="2">
    <source>
        <dbReference type="EnsemblMetazoa" id="CLYHEMP015819.1"/>
    </source>
</evidence>
<accession>A0A7M5X0Q6</accession>
<feature type="signal peptide" evidence="1">
    <location>
        <begin position="1"/>
        <end position="17"/>
    </location>
</feature>
<reference evidence="2" key="1">
    <citation type="submission" date="2021-01" db="UniProtKB">
        <authorList>
            <consortium name="EnsemblMetazoa"/>
        </authorList>
    </citation>
    <scope>IDENTIFICATION</scope>
</reference>
<evidence type="ECO:0000313" key="3">
    <source>
        <dbReference type="Proteomes" id="UP000594262"/>
    </source>
</evidence>